<reference evidence="2 3" key="1">
    <citation type="submission" date="2016-01" db="EMBL/GenBank/DDBJ databases">
        <title>Highly variable Streptococcus oralis are common among viridans streptococci isolated from primates.</title>
        <authorList>
            <person name="Denapaite D."/>
            <person name="Rieger M."/>
            <person name="Koendgen S."/>
            <person name="Brueckner R."/>
            <person name="Ochigava I."/>
            <person name="Kappeler P."/>
            <person name="Maetz-Rensing K."/>
            <person name="Leendertz F."/>
            <person name="Hakenbeck R."/>
        </authorList>
    </citation>
    <scope>NUCLEOTIDE SEQUENCE [LARGE SCALE GENOMIC DNA]</scope>
    <source>
        <strain evidence="2 3">DD30</strain>
    </source>
</reference>
<name>A0A139Q3W1_STROR</name>
<keyword evidence="1" id="KW-0472">Membrane</keyword>
<comment type="caution">
    <text evidence="2">The sequence shown here is derived from an EMBL/GenBank/DDBJ whole genome shotgun (WGS) entry which is preliminary data.</text>
</comment>
<organism evidence="2 3">
    <name type="scientific">Streptococcus oralis</name>
    <dbReference type="NCBI Taxonomy" id="1303"/>
    <lineage>
        <taxon>Bacteria</taxon>
        <taxon>Bacillati</taxon>
        <taxon>Bacillota</taxon>
        <taxon>Bacilli</taxon>
        <taxon>Lactobacillales</taxon>
        <taxon>Streptococcaceae</taxon>
        <taxon>Streptococcus</taxon>
    </lineage>
</organism>
<accession>A0A139Q3W1</accession>
<evidence type="ECO:0000313" key="2">
    <source>
        <dbReference type="EMBL" id="KXT97091.1"/>
    </source>
</evidence>
<dbReference type="AlphaFoldDB" id="A0A139Q3W1"/>
<feature type="transmembrane region" description="Helical" evidence="1">
    <location>
        <begin position="45"/>
        <end position="67"/>
    </location>
</feature>
<keyword evidence="1" id="KW-0812">Transmembrane</keyword>
<evidence type="ECO:0000256" key="1">
    <source>
        <dbReference type="SAM" id="Phobius"/>
    </source>
</evidence>
<feature type="transmembrane region" description="Helical" evidence="1">
    <location>
        <begin position="12"/>
        <end position="33"/>
    </location>
</feature>
<proteinExistence type="predicted"/>
<gene>
    <name evidence="2" type="ORF">SORDD30_01747</name>
</gene>
<dbReference type="PATRIC" id="fig|1303.83.peg.1820"/>
<sequence length="249" mass="28994">MKKYLKNNIKQLIFLLLLVMASGPFFSVVIGIFSNYLNSGLGDWLSFYGSVAGIVISLIVVHLQLSLEEEKELRKYRPELVLSNDYQLIKPNCRVYFDDKYWFHLRKSKNNKQYVAANSFEESYSNEDKRDKILSLEIVNNQPIFNLRILFGESLDGELIPKLNAEQRLYVVSKAHQKEIHQHILGNKPNFNHVPETITLFFTTLSGEVCKYIYNVDDKGYCSINRKYFGVDYPEVTKNIHICDYIVSK</sequence>
<protein>
    <submittedName>
        <fullName evidence="2">Uncharacterized protein</fullName>
    </submittedName>
</protein>
<keyword evidence="1" id="KW-1133">Transmembrane helix</keyword>
<dbReference type="RefSeq" id="WP_061421742.1">
    <property type="nucleotide sequence ID" value="NZ_KQ970372.1"/>
</dbReference>
<dbReference type="EMBL" id="LQRP01000050">
    <property type="protein sequence ID" value="KXT97091.1"/>
    <property type="molecule type" value="Genomic_DNA"/>
</dbReference>
<dbReference type="Proteomes" id="UP000070220">
    <property type="component" value="Unassembled WGS sequence"/>
</dbReference>
<evidence type="ECO:0000313" key="3">
    <source>
        <dbReference type="Proteomes" id="UP000070220"/>
    </source>
</evidence>